<dbReference type="PANTHER" id="PTHR17608">
    <property type="entry name" value="GENETIC SUPPRESSOR ELEMENT 1"/>
    <property type="match status" value="1"/>
</dbReference>
<protein>
    <submittedName>
        <fullName evidence="3">Gse1 coiled-coil protein</fullName>
    </submittedName>
</protein>
<dbReference type="Pfam" id="PF12540">
    <property type="entry name" value="DUF3736"/>
    <property type="match status" value="1"/>
</dbReference>
<feature type="region of interest" description="Disordered" evidence="1">
    <location>
        <begin position="1002"/>
        <end position="1021"/>
    </location>
</feature>
<dbReference type="Proteomes" id="UP000264800">
    <property type="component" value="Unplaced"/>
</dbReference>
<dbReference type="STRING" id="37003.ENSKMAP00000015790"/>
<reference evidence="3" key="1">
    <citation type="submission" date="2025-08" db="UniProtKB">
        <authorList>
            <consortium name="Ensembl"/>
        </authorList>
    </citation>
    <scope>IDENTIFICATION</scope>
</reference>
<dbReference type="RefSeq" id="XP_017261511.1">
    <property type="nucleotide sequence ID" value="XM_017406022.1"/>
</dbReference>
<evidence type="ECO:0000313" key="4">
    <source>
        <dbReference type="Proteomes" id="UP000264800"/>
    </source>
</evidence>
<dbReference type="OMA" id="SGMNHES"/>
<dbReference type="KEGG" id="kmr:108230105"/>
<accession>A0A3Q3AI10</accession>
<dbReference type="GeneID" id="108230105"/>
<name>A0A3Q3AI10_KRYMA</name>
<feature type="compositionally biased region" description="Polar residues" evidence="1">
    <location>
        <begin position="942"/>
        <end position="952"/>
    </location>
</feature>
<dbReference type="AlphaFoldDB" id="A0A3Q3AI10"/>
<feature type="region of interest" description="Disordered" evidence="1">
    <location>
        <begin position="482"/>
        <end position="604"/>
    </location>
</feature>
<feature type="compositionally biased region" description="Pro residues" evidence="1">
    <location>
        <begin position="569"/>
        <end position="578"/>
    </location>
</feature>
<evidence type="ECO:0000256" key="1">
    <source>
        <dbReference type="SAM" id="MobiDB-lite"/>
    </source>
</evidence>
<feature type="region of interest" description="Disordered" evidence="1">
    <location>
        <begin position="771"/>
        <end position="802"/>
    </location>
</feature>
<keyword evidence="4" id="KW-1185">Reference proteome</keyword>
<feature type="region of interest" description="Disordered" evidence="1">
    <location>
        <begin position="63"/>
        <end position="176"/>
    </location>
</feature>
<dbReference type="GeneTree" id="ENSGT00700000104539"/>
<feature type="compositionally biased region" description="Low complexity" evidence="1">
    <location>
        <begin position="870"/>
        <end position="886"/>
    </location>
</feature>
<feature type="region of interest" description="Disordered" evidence="1">
    <location>
        <begin position="322"/>
        <end position="445"/>
    </location>
</feature>
<feature type="compositionally biased region" description="Polar residues" evidence="1">
    <location>
        <begin position="793"/>
        <end position="802"/>
    </location>
</feature>
<feature type="region of interest" description="Disordered" evidence="1">
    <location>
        <begin position="1040"/>
        <end position="1084"/>
    </location>
</feature>
<feature type="compositionally biased region" description="Pro residues" evidence="1">
    <location>
        <begin position="530"/>
        <end position="545"/>
    </location>
</feature>
<organism evidence="3 4">
    <name type="scientific">Kryptolebias marmoratus</name>
    <name type="common">Mangrove killifish</name>
    <name type="synonym">Rivulus marmoratus</name>
    <dbReference type="NCBI Taxonomy" id="37003"/>
    <lineage>
        <taxon>Eukaryota</taxon>
        <taxon>Metazoa</taxon>
        <taxon>Chordata</taxon>
        <taxon>Craniata</taxon>
        <taxon>Vertebrata</taxon>
        <taxon>Euteleostomi</taxon>
        <taxon>Actinopterygii</taxon>
        <taxon>Neopterygii</taxon>
        <taxon>Teleostei</taxon>
        <taxon>Neoteleostei</taxon>
        <taxon>Acanthomorphata</taxon>
        <taxon>Ovalentaria</taxon>
        <taxon>Atherinomorphae</taxon>
        <taxon>Cyprinodontiformes</taxon>
        <taxon>Rivulidae</taxon>
        <taxon>Kryptolebias</taxon>
    </lineage>
</organism>
<proteinExistence type="predicted"/>
<dbReference type="PANTHER" id="PTHR17608:SF4">
    <property type="entry name" value="GENETIC SUPPRESSOR ELEMENT 1"/>
    <property type="match status" value="1"/>
</dbReference>
<sequence length="1178" mass="131999">MFGLKSPHFYLPGMNHESNKSPSLGMISTATRTTATVSPLSPITNGNAAAQSANSGFAAALRKLAKQAEDPRGSAINGESSPVSSPAANHSSPVSTPKRGSLGPLLGQNRGHGVPSTPPVVTIAPTKTSNGLWRAEGRQVESSIQGLTRERVAAENSQLQQDRRTPPVPSPHPLAQPFGHTPSSIMQDPRIQSISLPGQMHSVVPSSAVPEEYLRALRPFATSDDLRLASLPLSLDPAAAAHAAAAAAYYHPAYLHHPLSLQRMDESLCLSALRSQFYSVPAGGTFPPLHPSALQLHLSGGRYPGEMNHTAFTDRLQMENELRQREREQEREREKEREREAGLEREREREEERERERERELDRQKERQRDRQQQMVRAAEGHYLAELQARRAAPEDRARPRERLTPNRLDKNKESEHPSFPAPKPVPLQPGLHSSRASVPHPMPSLLPSHLGKHRASAGIHGALAAAMMTQRAGDEAWFPRQRAQGQEREAPPEVGLRSPGKGVEPRRDSHRTSSVYHNLGSKDASPCLGAPPPLISPKVSPHPPATLWNPASLVDTPPLDSRRKLHPAAPPSRPPPGLTRADRPLLSWGERMEDGSKRTSKSPEVYASVRGAAFTELWNKAEQERAIQSLYPRHHLTNLHHRPLVPLSAPGDPGLRFQAASPPSTRERQAHASDSMLVYDEALQQHRRLLSKLDLEEKRRKEARDGGYYYDLDESYDESDEEEVKAHLRKVTEQPPLKLDTSSEKVDFLRSCGLTTLVRRDELLAQMRRKRRRMMRERSASPPAVQGKRKVSSPSTPTASLITPYSAEQMDSTPELQEKKDFLLMFNLTHVSPQQRRDKERTEELLKAIQRKAVTLDTIRYNPRPLCRSPAAPSAGDSSSAPLLPQSNGHLYPDSPSPSPPYLHKQKHLHNDPLKASVESQAARVPPPLTSHHEKPDLMESQASRKLQPPQNGLVGPPQKKEPGSVQNGRSRPWERFMPEVFAQHFHQAVLQSTHNKEISNSVPEFRGKPDHPPPHSAAQLKTFNHAPQHAHVNGHHFHLPATSRDAPAARDRLSDEEEAESEQEDEEEEEEEEEEGAPRRWQGIEAVFETYQEYVDEWTVERQVLHSQCKRLEAQNYNLSRTAEQLSLTMGELVSQRQRVREKRERLQAQLEHFRRCLTLPNMHWGRSQVNGYTPR</sequence>
<feature type="compositionally biased region" description="Basic and acidic residues" evidence="1">
    <location>
        <begin position="322"/>
        <end position="372"/>
    </location>
</feature>
<evidence type="ECO:0000259" key="2">
    <source>
        <dbReference type="Pfam" id="PF12540"/>
    </source>
</evidence>
<feature type="compositionally biased region" description="Polar residues" evidence="1">
    <location>
        <begin position="77"/>
        <end position="95"/>
    </location>
</feature>
<evidence type="ECO:0000313" key="3">
    <source>
        <dbReference type="Ensembl" id="ENSKMAP00000015790.1"/>
    </source>
</evidence>
<dbReference type="OrthoDB" id="8744624at2759"/>
<feature type="compositionally biased region" description="Basic and acidic residues" evidence="1">
    <location>
        <begin position="388"/>
        <end position="417"/>
    </location>
</feature>
<dbReference type="Ensembl" id="ENSKMAT00000016017.1">
    <property type="protein sequence ID" value="ENSKMAP00000015790.1"/>
    <property type="gene ID" value="ENSKMAG00000011807.1"/>
</dbReference>
<feature type="region of interest" description="Disordered" evidence="1">
    <location>
        <begin position="864"/>
        <end position="973"/>
    </location>
</feature>
<reference evidence="3" key="2">
    <citation type="submission" date="2025-09" db="UniProtKB">
        <authorList>
            <consortium name="Ensembl"/>
        </authorList>
    </citation>
    <scope>IDENTIFICATION</scope>
</reference>
<feature type="compositionally biased region" description="Acidic residues" evidence="1">
    <location>
        <begin position="1056"/>
        <end position="1077"/>
    </location>
</feature>
<dbReference type="InterPro" id="IPR022207">
    <property type="entry name" value="GSE-like"/>
</dbReference>
<feature type="domain" description="Genetic suppressor element-like" evidence="2">
    <location>
        <begin position="686"/>
        <end position="830"/>
    </location>
</feature>
<dbReference type="InterPro" id="IPR042337">
    <property type="entry name" value="GSE1"/>
</dbReference>